<sequence length="187" mass="19672">MSADAELRGRVLLACTGNLPHLRPALETCRAAWPETQFTVLAPAPERDALPDWADALTPESFWTPDVLERLRGGQFGAAVILTAPGDSPHGLGYLCALAGIPDRAGVSREFGGQTLTRWVRETPGPLADPRGRTGATHATTEQSGETPEVPDAGGGVTPLQADPARALLAALFADPSPHDCSPHERS</sequence>
<dbReference type="Proteomes" id="UP001401887">
    <property type="component" value="Unassembled WGS sequence"/>
</dbReference>
<dbReference type="EMBL" id="BAABRP010000004">
    <property type="protein sequence ID" value="GAA5512855.1"/>
    <property type="molecule type" value="Genomic_DNA"/>
</dbReference>
<evidence type="ECO:0000313" key="3">
    <source>
        <dbReference type="Proteomes" id="UP001401887"/>
    </source>
</evidence>
<protein>
    <submittedName>
        <fullName evidence="2">Uncharacterized protein</fullName>
    </submittedName>
</protein>
<gene>
    <name evidence="2" type="ORF">Dcar01_01579</name>
</gene>
<evidence type="ECO:0000256" key="1">
    <source>
        <dbReference type="SAM" id="MobiDB-lite"/>
    </source>
</evidence>
<evidence type="ECO:0000313" key="2">
    <source>
        <dbReference type="EMBL" id="GAA5512855.1"/>
    </source>
</evidence>
<accession>A0ABP9W8Q1</accession>
<feature type="compositionally biased region" description="Polar residues" evidence="1">
    <location>
        <begin position="137"/>
        <end position="146"/>
    </location>
</feature>
<keyword evidence="3" id="KW-1185">Reference proteome</keyword>
<comment type="caution">
    <text evidence="2">The sequence shown here is derived from an EMBL/GenBank/DDBJ whole genome shotgun (WGS) entry which is preliminary data.</text>
</comment>
<proteinExistence type="predicted"/>
<organism evidence="2 3">
    <name type="scientific">Deinococcus carri</name>
    <dbReference type="NCBI Taxonomy" id="1211323"/>
    <lineage>
        <taxon>Bacteria</taxon>
        <taxon>Thermotogati</taxon>
        <taxon>Deinococcota</taxon>
        <taxon>Deinococci</taxon>
        <taxon>Deinococcales</taxon>
        <taxon>Deinococcaceae</taxon>
        <taxon>Deinococcus</taxon>
    </lineage>
</organism>
<dbReference type="RefSeq" id="WP_345463469.1">
    <property type="nucleotide sequence ID" value="NZ_BAABRP010000004.1"/>
</dbReference>
<name>A0ABP9W8Q1_9DEIO</name>
<feature type="region of interest" description="Disordered" evidence="1">
    <location>
        <begin position="122"/>
        <end position="161"/>
    </location>
</feature>
<reference evidence="2 3" key="1">
    <citation type="submission" date="2024-02" db="EMBL/GenBank/DDBJ databases">
        <title>Deinococcus carri NBRC 110142.</title>
        <authorList>
            <person name="Ichikawa N."/>
            <person name="Katano-Makiyama Y."/>
            <person name="Hidaka K."/>
        </authorList>
    </citation>
    <scope>NUCLEOTIDE SEQUENCE [LARGE SCALE GENOMIC DNA]</scope>
    <source>
        <strain evidence="2 3">NBRC 110142</strain>
    </source>
</reference>
<dbReference type="SUPFAM" id="SSF53756">
    <property type="entry name" value="UDP-Glycosyltransferase/glycogen phosphorylase"/>
    <property type="match status" value="1"/>
</dbReference>
<dbReference type="Gene3D" id="3.40.50.2000">
    <property type="entry name" value="Glycogen Phosphorylase B"/>
    <property type="match status" value="1"/>
</dbReference>